<dbReference type="GO" id="GO:0032259">
    <property type="term" value="P:methylation"/>
    <property type="evidence" value="ECO:0007669"/>
    <property type="project" value="UniProtKB-KW"/>
</dbReference>
<reference evidence="1 2" key="1">
    <citation type="submission" date="2023-03" db="EMBL/GenBank/DDBJ databases">
        <title>Bacillus Genome Sequencing.</title>
        <authorList>
            <person name="Dunlap C."/>
        </authorList>
    </citation>
    <scope>NUCLEOTIDE SEQUENCE [LARGE SCALE GENOMIC DNA]</scope>
    <source>
        <strain evidence="1 2">NRS-52</strain>
    </source>
</reference>
<organism evidence="1 2">
    <name type="scientific">Paenibacillus chibensis</name>
    <dbReference type="NCBI Taxonomy" id="59846"/>
    <lineage>
        <taxon>Bacteria</taxon>
        <taxon>Bacillati</taxon>
        <taxon>Bacillota</taxon>
        <taxon>Bacilli</taxon>
        <taxon>Bacillales</taxon>
        <taxon>Paenibacillaceae</taxon>
        <taxon>Paenibacillus</taxon>
    </lineage>
</organism>
<evidence type="ECO:0000313" key="1">
    <source>
        <dbReference type="EMBL" id="MED5020630.1"/>
    </source>
</evidence>
<dbReference type="EMBL" id="JARTLD010000071">
    <property type="protein sequence ID" value="MED5020630.1"/>
    <property type="molecule type" value="Genomic_DNA"/>
</dbReference>
<feature type="non-terminal residue" evidence="1">
    <location>
        <position position="1"/>
    </location>
</feature>
<keyword evidence="2" id="KW-1185">Reference proteome</keyword>
<accession>A0ABU6Q2E6</accession>
<name>A0ABU6Q2E6_9BACL</name>
<gene>
    <name evidence="1" type="ORF">P9847_25555</name>
</gene>
<evidence type="ECO:0000313" key="2">
    <source>
        <dbReference type="Proteomes" id="UP001343257"/>
    </source>
</evidence>
<dbReference type="GO" id="GO:0008168">
    <property type="term" value="F:methyltransferase activity"/>
    <property type="evidence" value="ECO:0007669"/>
    <property type="project" value="UniProtKB-KW"/>
</dbReference>
<keyword evidence="1" id="KW-0489">Methyltransferase</keyword>
<dbReference type="Proteomes" id="UP001343257">
    <property type="component" value="Unassembled WGS sequence"/>
</dbReference>
<comment type="caution">
    <text evidence="1">The sequence shown here is derived from an EMBL/GenBank/DDBJ whole genome shotgun (WGS) entry which is preliminary data.</text>
</comment>
<protein>
    <submittedName>
        <fullName evidence="1">Protein-(Glutamine-N5) methyltransferase, release factor-specific</fullName>
    </submittedName>
</protein>
<keyword evidence="1" id="KW-0808">Transferase</keyword>
<proteinExistence type="predicted"/>
<sequence>LQAPPRLIGFELGQGQAQDVAQLLREAGHWGDIIIVPDLAGIERHVLGVSTLPR</sequence>